<keyword evidence="2" id="KW-1185">Reference proteome</keyword>
<accession>A0A1I4GWW2</accession>
<sequence length="31" mass="3733">MSDESFDWHGFLGRWWQEWVPHPDADEEEGG</sequence>
<dbReference type="AlphaFoldDB" id="A0A1I4GWW2"/>
<evidence type="ECO:0000313" key="2">
    <source>
        <dbReference type="Proteomes" id="UP000198928"/>
    </source>
</evidence>
<evidence type="ECO:0000313" key="1">
    <source>
        <dbReference type="EMBL" id="SFL33933.1"/>
    </source>
</evidence>
<name>A0A1I4GWW2_9ACTN</name>
<proteinExistence type="predicted"/>
<dbReference type="Proteomes" id="UP000198928">
    <property type="component" value="Unassembled WGS sequence"/>
</dbReference>
<protein>
    <submittedName>
        <fullName evidence="1">Uncharacterized protein</fullName>
    </submittedName>
</protein>
<organism evidence="1 2">
    <name type="scientific">Streptomyces pini</name>
    <dbReference type="NCBI Taxonomy" id="1520580"/>
    <lineage>
        <taxon>Bacteria</taxon>
        <taxon>Bacillati</taxon>
        <taxon>Actinomycetota</taxon>
        <taxon>Actinomycetes</taxon>
        <taxon>Kitasatosporales</taxon>
        <taxon>Streptomycetaceae</taxon>
        <taxon>Streptomyces</taxon>
    </lineage>
</organism>
<gene>
    <name evidence="1" type="ORF">SAMN05192584_11743</name>
</gene>
<reference evidence="2" key="1">
    <citation type="submission" date="2016-10" db="EMBL/GenBank/DDBJ databases">
        <authorList>
            <person name="Varghese N."/>
            <person name="Submissions S."/>
        </authorList>
    </citation>
    <scope>NUCLEOTIDE SEQUENCE [LARGE SCALE GENOMIC DNA]</scope>
    <source>
        <strain evidence="2">PL19</strain>
    </source>
</reference>
<dbReference type="EMBL" id="FOSG01000017">
    <property type="protein sequence ID" value="SFL33933.1"/>
    <property type="molecule type" value="Genomic_DNA"/>
</dbReference>